<organism evidence="19 20">
    <name type="scientific">Amycolatopsis samaneae</name>
    <dbReference type="NCBI Taxonomy" id="664691"/>
    <lineage>
        <taxon>Bacteria</taxon>
        <taxon>Bacillati</taxon>
        <taxon>Actinomycetota</taxon>
        <taxon>Actinomycetes</taxon>
        <taxon>Pseudonocardiales</taxon>
        <taxon>Pseudonocardiaceae</taxon>
        <taxon>Amycolatopsis</taxon>
    </lineage>
</organism>
<dbReference type="SMART" id="SM00387">
    <property type="entry name" value="HATPase_c"/>
    <property type="match status" value="1"/>
</dbReference>
<evidence type="ECO:0000256" key="7">
    <source>
        <dbReference type="ARBA" id="ARBA00022490"/>
    </source>
</evidence>
<keyword evidence="17" id="KW-0812">Transmembrane</keyword>
<keyword evidence="10 19" id="KW-0418">Kinase</keyword>
<comment type="cofactor">
    <cofactor evidence="2">
        <name>[4Fe-4S] cluster</name>
        <dbReference type="ChEBI" id="CHEBI:49883"/>
    </cofactor>
</comment>
<keyword evidence="8" id="KW-0808">Transferase</keyword>
<keyword evidence="17" id="KW-1133">Transmembrane helix</keyword>
<feature type="transmembrane region" description="Helical" evidence="17">
    <location>
        <begin position="84"/>
        <end position="102"/>
    </location>
</feature>
<dbReference type="Gene3D" id="3.30.565.10">
    <property type="entry name" value="Histidine kinase-like ATPase, C-terminal domain"/>
    <property type="match status" value="1"/>
</dbReference>
<evidence type="ECO:0000256" key="8">
    <source>
        <dbReference type="ARBA" id="ARBA00022679"/>
    </source>
</evidence>
<evidence type="ECO:0000313" key="19">
    <source>
        <dbReference type="EMBL" id="MFD2464123.1"/>
    </source>
</evidence>
<dbReference type="Pfam" id="PF02518">
    <property type="entry name" value="HATPase_c"/>
    <property type="match status" value="1"/>
</dbReference>
<accession>A0ABW5GTJ0</accession>
<reference evidence="20" key="1">
    <citation type="journal article" date="2019" name="Int. J. Syst. Evol. Microbiol.">
        <title>The Global Catalogue of Microorganisms (GCM) 10K type strain sequencing project: providing services to taxonomists for standard genome sequencing and annotation.</title>
        <authorList>
            <consortium name="The Broad Institute Genomics Platform"/>
            <consortium name="The Broad Institute Genome Sequencing Center for Infectious Disease"/>
            <person name="Wu L."/>
            <person name="Ma J."/>
        </authorList>
    </citation>
    <scope>NUCLEOTIDE SEQUENCE [LARGE SCALE GENOMIC DNA]</scope>
    <source>
        <strain evidence="20">CGMCC 4.7643</strain>
    </source>
</reference>
<keyword evidence="12" id="KW-0902">Two-component regulatory system</keyword>
<evidence type="ECO:0000256" key="10">
    <source>
        <dbReference type="ARBA" id="ARBA00022777"/>
    </source>
</evidence>
<feature type="compositionally biased region" description="Basic and acidic residues" evidence="16">
    <location>
        <begin position="369"/>
        <end position="385"/>
    </location>
</feature>
<dbReference type="InterPro" id="IPR003594">
    <property type="entry name" value="HATPase_dom"/>
</dbReference>
<comment type="catalytic activity">
    <reaction evidence="1">
        <text>ATP + protein L-histidine = ADP + protein N-phospho-L-histidine.</text>
        <dbReference type="EC" id="2.7.13.3"/>
    </reaction>
</comment>
<feature type="transmembrane region" description="Helical" evidence="17">
    <location>
        <begin position="129"/>
        <end position="147"/>
    </location>
</feature>
<evidence type="ECO:0000256" key="9">
    <source>
        <dbReference type="ARBA" id="ARBA00022723"/>
    </source>
</evidence>
<evidence type="ECO:0000256" key="6">
    <source>
        <dbReference type="ARBA" id="ARBA00022485"/>
    </source>
</evidence>
<evidence type="ECO:0000256" key="15">
    <source>
        <dbReference type="ARBA" id="ARBA00030800"/>
    </source>
</evidence>
<keyword evidence="17" id="KW-0472">Membrane</keyword>
<keyword evidence="6" id="KW-0004">4Fe-4S</keyword>
<comment type="subcellular location">
    <subcellularLocation>
        <location evidence="3">Cytoplasm</location>
    </subcellularLocation>
</comment>
<evidence type="ECO:0000256" key="13">
    <source>
        <dbReference type="ARBA" id="ARBA00023014"/>
    </source>
</evidence>
<dbReference type="PANTHER" id="PTHR24421">
    <property type="entry name" value="NITRATE/NITRITE SENSOR PROTEIN NARX-RELATED"/>
    <property type="match status" value="1"/>
</dbReference>
<evidence type="ECO:0000256" key="17">
    <source>
        <dbReference type="SAM" id="Phobius"/>
    </source>
</evidence>
<evidence type="ECO:0000313" key="20">
    <source>
        <dbReference type="Proteomes" id="UP001597419"/>
    </source>
</evidence>
<dbReference type="InterPro" id="IPR017205">
    <property type="entry name" value="Sig_transdc_His_kinase_ChrS"/>
</dbReference>
<comment type="caution">
    <text evidence="19">The sequence shown here is derived from an EMBL/GenBank/DDBJ whole genome shotgun (WGS) entry which is preliminary data.</text>
</comment>
<dbReference type="InterPro" id="IPR004358">
    <property type="entry name" value="Sig_transdc_His_kin-like_C"/>
</dbReference>
<dbReference type="GO" id="GO:0016301">
    <property type="term" value="F:kinase activity"/>
    <property type="evidence" value="ECO:0007669"/>
    <property type="project" value="UniProtKB-KW"/>
</dbReference>
<feature type="domain" description="Histidine kinase" evidence="18">
    <location>
        <begin position="330"/>
        <end position="423"/>
    </location>
</feature>
<keyword evidence="9" id="KW-0479">Metal-binding</keyword>
<name>A0ABW5GTJ0_9PSEU</name>
<protein>
    <recommendedName>
        <fullName evidence="5">Oxygen sensor histidine kinase NreB</fullName>
        <ecNumber evidence="4">2.7.13.3</ecNumber>
    </recommendedName>
    <alternativeName>
        <fullName evidence="15">Nitrogen regulation protein B</fullName>
    </alternativeName>
</protein>
<dbReference type="EMBL" id="JBHUKU010000024">
    <property type="protein sequence ID" value="MFD2464123.1"/>
    <property type="molecule type" value="Genomic_DNA"/>
</dbReference>
<keyword evidence="7" id="KW-0963">Cytoplasm</keyword>
<dbReference type="Gene3D" id="1.20.5.1930">
    <property type="match status" value="1"/>
</dbReference>
<dbReference type="SUPFAM" id="SSF55874">
    <property type="entry name" value="ATPase domain of HSP90 chaperone/DNA topoisomerase II/histidine kinase"/>
    <property type="match status" value="1"/>
</dbReference>
<gene>
    <name evidence="19" type="ORF">ACFSYJ_36280</name>
</gene>
<evidence type="ECO:0000256" key="4">
    <source>
        <dbReference type="ARBA" id="ARBA00012438"/>
    </source>
</evidence>
<evidence type="ECO:0000256" key="1">
    <source>
        <dbReference type="ARBA" id="ARBA00000085"/>
    </source>
</evidence>
<proteinExistence type="predicted"/>
<evidence type="ECO:0000259" key="18">
    <source>
        <dbReference type="PROSITE" id="PS50109"/>
    </source>
</evidence>
<dbReference type="InterPro" id="IPR050482">
    <property type="entry name" value="Sensor_HK_TwoCompSys"/>
</dbReference>
<dbReference type="InterPro" id="IPR011712">
    <property type="entry name" value="Sig_transdc_His_kin_sub3_dim/P"/>
</dbReference>
<keyword evidence="20" id="KW-1185">Reference proteome</keyword>
<evidence type="ECO:0000256" key="5">
    <source>
        <dbReference type="ARBA" id="ARBA00017322"/>
    </source>
</evidence>
<dbReference type="InterPro" id="IPR005467">
    <property type="entry name" value="His_kinase_dom"/>
</dbReference>
<evidence type="ECO:0000256" key="11">
    <source>
        <dbReference type="ARBA" id="ARBA00023004"/>
    </source>
</evidence>
<keyword evidence="11" id="KW-0408">Iron</keyword>
<dbReference type="RefSeq" id="WP_345407658.1">
    <property type="nucleotide sequence ID" value="NZ_BAABHG010000023.1"/>
</dbReference>
<dbReference type="Proteomes" id="UP001597419">
    <property type="component" value="Unassembled WGS sequence"/>
</dbReference>
<evidence type="ECO:0000256" key="14">
    <source>
        <dbReference type="ARBA" id="ARBA00024827"/>
    </source>
</evidence>
<feature type="transmembrane region" description="Helical" evidence="17">
    <location>
        <begin position="159"/>
        <end position="182"/>
    </location>
</feature>
<dbReference type="PANTHER" id="PTHR24421:SF62">
    <property type="entry name" value="SENSORY TRANSDUCTION HISTIDINE KINASE"/>
    <property type="match status" value="1"/>
</dbReference>
<evidence type="ECO:0000256" key="16">
    <source>
        <dbReference type="SAM" id="MobiDB-lite"/>
    </source>
</evidence>
<evidence type="ECO:0000256" key="2">
    <source>
        <dbReference type="ARBA" id="ARBA00001966"/>
    </source>
</evidence>
<evidence type="ECO:0000256" key="3">
    <source>
        <dbReference type="ARBA" id="ARBA00004496"/>
    </source>
</evidence>
<dbReference type="Pfam" id="PF07730">
    <property type="entry name" value="HisKA_3"/>
    <property type="match status" value="1"/>
</dbReference>
<dbReference type="InterPro" id="IPR036890">
    <property type="entry name" value="HATPase_C_sf"/>
</dbReference>
<comment type="function">
    <text evidence="14">Member of the two-component regulatory system NreB/NreC involved in the control of dissimilatory nitrate/nitrite reduction in response to oxygen. NreB functions as a direct oxygen sensor histidine kinase which is autophosphorylated, in the absence of oxygen, probably at the conserved histidine residue, and transfers its phosphate group probably to a conserved aspartate residue of NreC. NreB/NreC activates the expression of the nitrate (narGHJI) and nitrite (nir) reductase operons, as well as the putative nitrate transporter gene narT.</text>
</comment>
<dbReference type="PRINTS" id="PR00344">
    <property type="entry name" value="BCTRLSENSOR"/>
</dbReference>
<keyword evidence="13" id="KW-0411">Iron-sulfur</keyword>
<evidence type="ECO:0000256" key="12">
    <source>
        <dbReference type="ARBA" id="ARBA00023012"/>
    </source>
</evidence>
<dbReference type="PIRSF" id="PIRSF037434">
    <property type="entry name" value="STHK_ChrS"/>
    <property type="match status" value="1"/>
</dbReference>
<dbReference type="CDD" id="cd16917">
    <property type="entry name" value="HATPase_UhpB-NarQ-NarX-like"/>
    <property type="match status" value="1"/>
</dbReference>
<sequence>MTGGKTDWRAPLWPPALHSGVPTAWQYWLGRSERILPYVLLAVPTLLHLSHQDGTEPGNTLWLVVAALACVVLTVTLPPPRWQVNPVFALFAFVCFVALASALEARDLYFLIFMIFGFFQAMKLRPVPVAILGVAVVSLLINTLPNGGPLRALAAKPGIWLAVMVVQTVAIAGGGLLSAAVARQNEERRRMLDQLTAAAEENAGLHRQLLSQAREAGVLDERQRLSQEIHDTLAQGFTGIITQLEAVAQAREHPEKWQRHLAAATALARENLTAARRSVHALHPEPLESATLPEALAEVSRQWSERTGIATTFTTTGTAQVLHPELEATLLRITQEALSNVDKHAAAARVGLTLSYMEDEVTLDVRDDGVGFDTRDTPRPAEKESGFGLPGMRRRVQRLAGTLHVESEPGGGTAISAGLPAIGAQPVAANGEGDE</sequence>
<feature type="region of interest" description="Disordered" evidence="16">
    <location>
        <begin position="369"/>
        <end position="388"/>
    </location>
</feature>
<dbReference type="PROSITE" id="PS50109">
    <property type="entry name" value="HIS_KIN"/>
    <property type="match status" value="1"/>
</dbReference>
<feature type="transmembrane region" description="Helical" evidence="17">
    <location>
        <begin position="60"/>
        <end position="77"/>
    </location>
</feature>
<dbReference type="EC" id="2.7.13.3" evidence="4"/>